<protein>
    <recommendedName>
        <fullName evidence="3">DUF664 domain-containing protein</fullName>
    </recommendedName>
</protein>
<evidence type="ECO:0000313" key="1">
    <source>
        <dbReference type="EMBL" id="NJB71155.1"/>
    </source>
</evidence>
<keyword evidence="2" id="KW-1185">Reference proteome</keyword>
<dbReference type="AlphaFoldDB" id="A0A846QZR3"/>
<accession>A0A846QZR3</accession>
<dbReference type="InterPro" id="IPR034660">
    <property type="entry name" value="DinB/YfiT-like"/>
</dbReference>
<dbReference type="InterPro" id="IPR007061">
    <property type="entry name" value="MST-like"/>
</dbReference>
<sequence>METSRDWTSFVQSLEVSTDRPIKFRVTASAKTEVENESGWSGIWVRVDTKNGESGFFDNMSDRPIITDKWDTYIIEGEINENSKVLNFGGLCINNGKFFFDNFEVSTENSNGEFEKLEIKNASFEEKLSNNEGFSWVEGITISEPVRIKEYSLSLNNEDKVDGKYSLLIEGNGVIRDTTGIIGPIEGFSPQMGTLVTMLNNLSARVERIVTNLDQNELDYLMDEKANSIGALVMHLIATEVYYQSYSFGKDVSYKDETINWDAGMNLGEEGRKNIKGYSTQFYFDLWKKVRAKTVEELKKRDDGWLAHVPPGSDVNNYFYWFHVMEHQSSHLGQILLMRKRIPEFPKEPEIKVGVKD</sequence>
<evidence type="ECO:0000313" key="2">
    <source>
        <dbReference type="Proteomes" id="UP000590442"/>
    </source>
</evidence>
<proteinExistence type="predicted"/>
<gene>
    <name evidence="1" type="ORF">GGR42_001617</name>
</gene>
<organism evidence="1 2">
    <name type="scientific">Saonia flava</name>
    <dbReference type="NCBI Taxonomy" id="523696"/>
    <lineage>
        <taxon>Bacteria</taxon>
        <taxon>Pseudomonadati</taxon>
        <taxon>Bacteroidota</taxon>
        <taxon>Flavobacteriia</taxon>
        <taxon>Flavobacteriales</taxon>
        <taxon>Flavobacteriaceae</taxon>
        <taxon>Saonia</taxon>
    </lineage>
</organism>
<dbReference type="Pfam" id="PF04978">
    <property type="entry name" value="MST"/>
    <property type="match status" value="1"/>
</dbReference>
<reference evidence="1 2" key="1">
    <citation type="submission" date="2020-03" db="EMBL/GenBank/DDBJ databases">
        <title>Genomic Encyclopedia of Type Strains, Phase IV (KMG-IV): sequencing the most valuable type-strain genomes for metagenomic binning, comparative biology and taxonomic classification.</title>
        <authorList>
            <person name="Goeker M."/>
        </authorList>
    </citation>
    <scope>NUCLEOTIDE SEQUENCE [LARGE SCALE GENOMIC DNA]</scope>
    <source>
        <strain evidence="1 2">DSM 29762</strain>
    </source>
</reference>
<dbReference type="Gene3D" id="1.20.120.450">
    <property type="entry name" value="dinb family like domain"/>
    <property type="match status" value="1"/>
</dbReference>
<dbReference type="EMBL" id="JAATJJ010000001">
    <property type="protein sequence ID" value="NJB71155.1"/>
    <property type="molecule type" value="Genomic_DNA"/>
</dbReference>
<comment type="caution">
    <text evidence="1">The sequence shown here is derived from an EMBL/GenBank/DDBJ whole genome shotgun (WGS) entry which is preliminary data.</text>
</comment>
<name>A0A846QZR3_9FLAO</name>
<evidence type="ECO:0008006" key="3">
    <source>
        <dbReference type="Google" id="ProtNLM"/>
    </source>
</evidence>
<dbReference type="RefSeq" id="WP_167962656.1">
    <property type="nucleotide sequence ID" value="NZ_JAATJJ010000001.1"/>
</dbReference>
<dbReference type="Proteomes" id="UP000590442">
    <property type="component" value="Unassembled WGS sequence"/>
</dbReference>
<dbReference type="SUPFAM" id="SSF109854">
    <property type="entry name" value="DinB/YfiT-like putative metalloenzymes"/>
    <property type="match status" value="1"/>
</dbReference>